<keyword evidence="4" id="KW-0378">Hydrolase</keyword>
<dbReference type="OrthoDB" id="10256524at2759"/>
<dbReference type="Proteomes" id="UP000722485">
    <property type="component" value="Unassembled WGS sequence"/>
</dbReference>
<evidence type="ECO:0000259" key="8">
    <source>
        <dbReference type="Pfam" id="PF00082"/>
    </source>
</evidence>
<keyword evidence="2" id="KW-0134">Cell wall</keyword>
<evidence type="ECO:0000256" key="4">
    <source>
        <dbReference type="ARBA" id="ARBA00022801"/>
    </source>
</evidence>
<dbReference type="CDD" id="cd02124">
    <property type="entry name" value="PA_PoS1_like"/>
    <property type="match status" value="1"/>
</dbReference>
<dbReference type="InterPro" id="IPR050131">
    <property type="entry name" value="Peptidase_S8_subtilisin-like"/>
</dbReference>
<dbReference type="EMBL" id="JAANBB010000004">
    <property type="protein sequence ID" value="KAF7557601.1"/>
    <property type="molecule type" value="Genomic_DNA"/>
</dbReference>
<protein>
    <submittedName>
        <fullName evidence="10">Uncharacterized protein</fullName>
    </submittedName>
</protein>
<evidence type="ECO:0000256" key="2">
    <source>
        <dbReference type="ARBA" id="ARBA00022512"/>
    </source>
</evidence>
<comment type="similarity">
    <text evidence="1 6">Belongs to the peptidase S8 family.</text>
</comment>
<reference evidence="10" key="1">
    <citation type="submission" date="2020-03" db="EMBL/GenBank/DDBJ databases">
        <title>Draft Genome Sequence of Cylindrodendrum hubeiense.</title>
        <authorList>
            <person name="Buettner E."/>
            <person name="Kellner H."/>
        </authorList>
    </citation>
    <scope>NUCLEOTIDE SEQUENCE</scope>
    <source>
        <strain evidence="10">IHI 201604</strain>
    </source>
</reference>
<evidence type="ECO:0000256" key="1">
    <source>
        <dbReference type="ARBA" id="ARBA00011073"/>
    </source>
</evidence>
<gene>
    <name evidence="10" type="ORF">G7Z17_g526</name>
</gene>
<feature type="domain" description="Peptidase S8/S53" evidence="8">
    <location>
        <begin position="166"/>
        <end position="460"/>
    </location>
</feature>
<dbReference type="SUPFAM" id="SSF52025">
    <property type="entry name" value="PA domain"/>
    <property type="match status" value="1"/>
</dbReference>
<dbReference type="Gene3D" id="3.40.50.200">
    <property type="entry name" value="Peptidase S8/S53 domain"/>
    <property type="match status" value="2"/>
</dbReference>
<feature type="chain" id="PRO_5040310822" evidence="7">
    <location>
        <begin position="17"/>
        <end position="814"/>
    </location>
</feature>
<feature type="domain" description="PA" evidence="9">
    <location>
        <begin position="283"/>
        <end position="349"/>
    </location>
</feature>
<evidence type="ECO:0000256" key="3">
    <source>
        <dbReference type="ARBA" id="ARBA00022670"/>
    </source>
</evidence>
<name>A0A9P5HMJ8_9HYPO</name>
<dbReference type="InterPro" id="IPR036852">
    <property type="entry name" value="Peptidase_S8/S53_dom_sf"/>
</dbReference>
<dbReference type="PROSITE" id="PS51892">
    <property type="entry name" value="SUBTILASE"/>
    <property type="match status" value="1"/>
</dbReference>
<dbReference type="GO" id="GO:0004252">
    <property type="term" value="F:serine-type endopeptidase activity"/>
    <property type="evidence" value="ECO:0007669"/>
    <property type="project" value="InterPro"/>
</dbReference>
<dbReference type="InterPro" id="IPR046450">
    <property type="entry name" value="PA_dom_sf"/>
</dbReference>
<organism evidence="10 11">
    <name type="scientific">Cylindrodendrum hubeiense</name>
    <dbReference type="NCBI Taxonomy" id="595255"/>
    <lineage>
        <taxon>Eukaryota</taxon>
        <taxon>Fungi</taxon>
        <taxon>Dikarya</taxon>
        <taxon>Ascomycota</taxon>
        <taxon>Pezizomycotina</taxon>
        <taxon>Sordariomycetes</taxon>
        <taxon>Hypocreomycetidae</taxon>
        <taxon>Hypocreales</taxon>
        <taxon>Nectriaceae</taxon>
        <taxon>Cylindrodendrum</taxon>
    </lineage>
</organism>
<keyword evidence="2" id="KW-0964">Secreted</keyword>
<sequence length="814" mass="88202">MYLLSIAAALILPVAGSTQRSVPRELSDITSNTTAPIAHSFIIEYSPGSAKFRRDIEEESDITVVKVLESDIFSGASIETETYNIDSLQALDGVVRVWANTRIPLEASEPLSFSEDATAGKYSTHNTTGVNKLHERGIKGKGVKVGVVDTGTWYTHPAGTTDEATLIESFLKAYEDGVDIITASIGGASGWSTGAWATVASRLVTQGIVVTISAGNSGSAGPFFGSSGSSGENVLAIASIEAEIIAASPFEATFHLDGDSNTTTVGYLPSTNYFSSDVVDWPIVALNLDTSDPADGCEAYPEDTPSLKGKIPLVRRGTCTFTTKQENLVALGAEYILIYNNANSLITPSTTSDEGLIGLISADAGKAIIETIKAGGNVTADFSVNPEEIVGLPYAAGGRPSTFTSWGGTYDLQIKPDIAAPGGQIFSTYIDDTYALLSGTSMACPYVAGVAALYISAHGGRDVHGKNFAKMLNQRIVASGTSVPWSDGSVTDYGFSAPVAQVGNGLINAFKVVNYTTGITFKKFALNDTNHFKDSHDITITNDGSKTVTYKLSYEPAAGFELLSWFDLTSTIREKRIKSFSELVPQALEIPVSLPRDFKLKPGAEKKITGKVIVSSNTGEQFSVPYMGLAADLRAELNPIYRTTYPFSRSNVDFVSIEDKPYYTFDLSLTEQDFPKIYSKIIWGAKEVRWDIYEADWDEGDWEYPPVAGKNGYIGPATCWVGAGEVTYINTNLYDPDETWTYPQIDLYRNAQTTASYHEFWWFGKLGNGSQIELGNYTMRFATLRPFGNPRLSKNWNIFKTPEIEVLGKYEKTN</sequence>
<keyword evidence="5" id="KW-0720">Serine protease</keyword>
<dbReference type="GO" id="GO:0006508">
    <property type="term" value="P:proteolysis"/>
    <property type="evidence" value="ECO:0007669"/>
    <property type="project" value="UniProtKB-KW"/>
</dbReference>
<keyword evidence="3" id="KW-0645">Protease</keyword>
<dbReference type="SUPFAM" id="SSF52743">
    <property type="entry name" value="Subtilisin-like"/>
    <property type="match status" value="1"/>
</dbReference>
<accession>A0A9P5HMJ8</accession>
<dbReference type="InterPro" id="IPR023828">
    <property type="entry name" value="Peptidase_S8_Ser-AS"/>
</dbReference>
<dbReference type="PROSITE" id="PS00138">
    <property type="entry name" value="SUBTILASE_SER"/>
    <property type="match status" value="1"/>
</dbReference>
<keyword evidence="11" id="KW-1185">Reference proteome</keyword>
<dbReference type="PANTHER" id="PTHR43806">
    <property type="entry name" value="PEPTIDASE S8"/>
    <property type="match status" value="1"/>
</dbReference>
<dbReference type="Pfam" id="PF02225">
    <property type="entry name" value="PA"/>
    <property type="match status" value="1"/>
</dbReference>
<dbReference type="InterPro" id="IPR000209">
    <property type="entry name" value="Peptidase_S8/S53_dom"/>
</dbReference>
<evidence type="ECO:0000259" key="9">
    <source>
        <dbReference type="Pfam" id="PF02225"/>
    </source>
</evidence>
<dbReference type="Pfam" id="PF00082">
    <property type="entry name" value="Peptidase_S8"/>
    <property type="match status" value="1"/>
</dbReference>
<evidence type="ECO:0000256" key="5">
    <source>
        <dbReference type="ARBA" id="ARBA00022825"/>
    </source>
</evidence>
<dbReference type="PANTHER" id="PTHR43806:SF66">
    <property type="entry name" value="SERIN ENDOPEPTIDASE"/>
    <property type="match status" value="1"/>
</dbReference>
<feature type="signal peptide" evidence="7">
    <location>
        <begin position="1"/>
        <end position="16"/>
    </location>
</feature>
<evidence type="ECO:0000313" key="11">
    <source>
        <dbReference type="Proteomes" id="UP000722485"/>
    </source>
</evidence>
<evidence type="ECO:0000256" key="7">
    <source>
        <dbReference type="SAM" id="SignalP"/>
    </source>
</evidence>
<dbReference type="AlphaFoldDB" id="A0A9P5HMJ8"/>
<dbReference type="InterPro" id="IPR003137">
    <property type="entry name" value="PA_domain"/>
</dbReference>
<dbReference type="InterPro" id="IPR015500">
    <property type="entry name" value="Peptidase_S8_subtilisin-rel"/>
</dbReference>
<evidence type="ECO:0000313" key="10">
    <source>
        <dbReference type="EMBL" id="KAF7557601.1"/>
    </source>
</evidence>
<comment type="caution">
    <text evidence="10">The sequence shown here is derived from an EMBL/GenBank/DDBJ whole genome shotgun (WGS) entry which is preliminary data.</text>
</comment>
<comment type="caution">
    <text evidence="6">Lacks conserved residue(s) required for the propagation of feature annotation.</text>
</comment>
<dbReference type="Gene3D" id="3.50.30.30">
    <property type="match status" value="1"/>
</dbReference>
<keyword evidence="7" id="KW-0732">Signal</keyword>
<dbReference type="PRINTS" id="PR00723">
    <property type="entry name" value="SUBTILISIN"/>
</dbReference>
<evidence type="ECO:0000256" key="6">
    <source>
        <dbReference type="PROSITE-ProRule" id="PRU01240"/>
    </source>
</evidence>
<proteinExistence type="inferred from homology"/>